<protein>
    <recommendedName>
        <fullName evidence="3">DUF4192 domain-containing protein</fullName>
    </recommendedName>
</protein>
<dbReference type="AlphaFoldDB" id="A0A7I9UY89"/>
<dbReference type="RefSeq" id="WP_161927369.1">
    <property type="nucleotide sequence ID" value="NZ_BJOU01000001.1"/>
</dbReference>
<dbReference type="Pfam" id="PF13830">
    <property type="entry name" value="DUF4192"/>
    <property type="match status" value="1"/>
</dbReference>
<keyword evidence="2" id="KW-1185">Reference proteome</keyword>
<dbReference type="Proteomes" id="UP000444980">
    <property type="component" value="Unassembled WGS sequence"/>
</dbReference>
<dbReference type="EMBL" id="BJOU01000001">
    <property type="protein sequence ID" value="GED98148.1"/>
    <property type="molecule type" value="Genomic_DNA"/>
</dbReference>
<evidence type="ECO:0000313" key="2">
    <source>
        <dbReference type="Proteomes" id="UP000444980"/>
    </source>
</evidence>
<gene>
    <name evidence="1" type="ORF">nbrc107697_21870</name>
</gene>
<evidence type="ECO:0000313" key="1">
    <source>
        <dbReference type="EMBL" id="GED98148.1"/>
    </source>
</evidence>
<organism evidence="1 2">
    <name type="scientific">Gordonia crocea</name>
    <dbReference type="NCBI Taxonomy" id="589162"/>
    <lineage>
        <taxon>Bacteria</taxon>
        <taxon>Bacillati</taxon>
        <taxon>Actinomycetota</taxon>
        <taxon>Actinomycetes</taxon>
        <taxon>Mycobacteriales</taxon>
        <taxon>Gordoniaceae</taxon>
        <taxon>Gordonia</taxon>
    </lineage>
</organism>
<accession>A0A7I9UY89</accession>
<dbReference type="OrthoDB" id="3264463at2"/>
<reference evidence="2" key="1">
    <citation type="submission" date="2019-06" db="EMBL/GenBank/DDBJ databases">
        <title>Gordonia isolated from sludge of a wastewater treatment plant.</title>
        <authorList>
            <person name="Tamura T."/>
            <person name="Aoyama K."/>
            <person name="Kang Y."/>
            <person name="Saito S."/>
            <person name="Akiyama N."/>
            <person name="Yazawa K."/>
            <person name="Gonoi T."/>
            <person name="Mikami Y."/>
        </authorList>
    </citation>
    <scope>NUCLEOTIDE SEQUENCE [LARGE SCALE GENOMIC DNA]</scope>
    <source>
        <strain evidence="2">NBRC 107697</strain>
    </source>
</reference>
<sequence length="368" mass="38738">MTNNVPTLSLDTTSLLTAIPGLLGFLPEQSLVVIAFDADSSIAVTARHDLLLDRAGDPTSDMHATIATIGQVCERDGVMGVVVAIVDDRYPEFSPVYRRVCAQVDTVLREAGVPDGVCAGFAVSRFAAGEPWHALWWDLGGPGPRGAHRCDPAEAGFGWGVLDDPQASPVALERSLRTGRVVLASRAEIADSLTPVAHCTDAGCDGKRRSPRRATTPTAEAKLLRKALRLLTGPAAPEMTCATVSLLGRAVTTLGVRDALLALAGGEHRFTAEAAWRELARRSRGKVRASAATMLAHLYYLGGEGAYAGVALDVALTECPDWRLAGLLNSALVGGVHPSMLWEILGESYAAAAGLGVDLPTLSPYRSI</sequence>
<comment type="caution">
    <text evidence="1">The sequence shown here is derived from an EMBL/GenBank/DDBJ whole genome shotgun (WGS) entry which is preliminary data.</text>
</comment>
<dbReference type="InterPro" id="IPR025447">
    <property type="entry name" value="DUF4192"/>
</dbReference>
<proteinExistence type="predicted"/>
<name>A0A7I9UY89_9ACTN</name>
<evidence type="ECO:0008006" key="3">
    <source>
        <dbReference type="Google" id="ProtNLM"/>
    </source>
</evidence>